<name>A0ACB8CIG0_DERSI</name>
<reference evidence="1" key="1">
    <citation type="submission" date="2020-05" db="EMBL/GenBank/DDBJ databases">
        <title>Large-scale comparative analyses of tick genomes elucidate their genetic diversity and vector capacities.</title>
        <authorList>
            <person name="Jia N."/>
            <person name="Wang J."/>
            <person name="Shi W."/>
            <person name="Du L."/>
            <person name="Sun Y."/>
            <person name="Zhan W."/>
            <person name="Jiang J."/>
            <person name="Wang Q."/>
            <person name="Zhang B."/>
            <person name="Ji P."/>
            <person name="Sakyi L.B."/>
            <person name="Cui X."/>
            <person name="Yuan T."/>
            <person name="Jiang B."/>
            <person name="Yang W."/>
            <person name="Lam T.T.-Y."/>
            <person name="Chang Q."/>
            <person name="Ding S."/>
            <person name="Wang X."/>
            <person name="Zhu J."/>
            <person name="Ruan X."/>
            <person name="Zhao L."/>
            <person name="Wei J."/>
            <person name="Que T."/>
            <person name="Du C."/>
            <person name="Cheng J."/>
            <person name="Dai P."/>
            <person name="Han X."/>
            <person name="Huang E."/>
            <person name="Gao Y."/>
            <person name="Liu J."/>
            <person name="Shao H."/>
            <person name="Ye R."/>
            <person name="Li L."/>
            <person name="Wei W."/>
            <person name="Wang X."/>
            <person name="Wang C."/>
            <person name="Yang T."/>
            <person name="Huo Q."/>
            <person name="Li W."/>
            <person name="Guo W."/>
            <person name="Chen H."/>
            <person name="Zhou L."/>
            <person name="Ni X."/>
            <person name="Tian J."/>
            <person name="Zhou Y."/>
            <person name="Sheng Y."/>
            <person name="Liu T."/>
            <person name="Pan Y."/>
            <person name="Xia L."/>
            <person name="Li J."/>
            <person name="Zhao F."/>
            <person name="Cao W."/>
        </authorList>
    </citation>
    <scope>NUCLEOTIDE SEQUENCE</scope>
    <source>
        <strain evidence="1">Dsil-2018</strain>
    </source>
</reference>
<gene>
    <name evidence="1" type="ORF">HPB49_025438</name>
</gene>
<keyword evidence="2" id="KW-1185">Reference proteome</keyword>
<proteinExistence type="predicted"/>
<accession>A0ACB8CIG0</accession>
<evidence type="ECO:0000313" key="1">
    <source>
        <dbReference type="EMBL" id="KAH7942580.1"/>
    </source>
</evidence>
<evidence type="ECO:0000313" key="2">
    <source>
        <dbReference type="Proteomes" id="UP000821865"/>
    </source>
</evidence>
<sequence length="403" mass="44890">MVAGDFNAPHTTSGYAISGARGTCVLDTFEDAQFTLLNNVSVPTRRRDHPRAPPHSPDLSWWLGRTTVSWSCEPDCWGSDHHPIHLGLPSGGTGRLRRMCRVVDWDRYRAVSESTVSSFMQDPSHCLSAALVQATRTSWVDESRTTPDLELLRLWASRRQAELASERDPSSNSLRLEAQRLTAVARRHEHRLERGRWIDWCSSLDPSSSNASIWRTFRVMERGRRPPEPAACALLASGQTPAVFAETVAHTFFPALDTAPPPFVVQNSLPTDAGTPPTLADIEARFLARRTLKFPDFVAPMIIKAIRLSIEDSKHKLPAPYLTYGSFPTGGNKKRVVFTDFKTSAADRFVNVSGGTGSTNLRSRVAWMLFNVHLEDTAQRCAVKPFEVEEKFCKVFLFAGHGC</sequence>
<protein>
    <submittedName>
        <fullName evidence="1">Uncharacterized protein</fullName>
    </submittedName>
</protein>
<organism evidence="1 2">
    <name type="scientific">Dermacentor silvarum</name>
    <name type="common">Tick</name>
    <dbReference type="NCBI Taxonomy" id="543639"/>
    <lineage>
        <taxon>Eukaryota</taxon>
        <taxon>Metazoa</taxon>
        <taxon>Ecdysozoa</taxon>
        <taxon>Arthropoda</taxon>
        <taxon>Chelicerata</taxon>
        <taxon>Arachnida</taxon>
        <taxon>Acari</taxon>
        <taxon>Parasitiformes</taxon>
        <taxon>Ixodida</taxon>
        <taxon>Ixodoidea</taxon>
        <taxon>Ixodidae</taxon>
        <taxon>Rhipicephalinae</taxon>
        <taxon>Dermacentor</taxon>
    </lineage>
</organism>
<comment type="caution">
    <text evidence="1">The sequence shown here is derived from an EMBL/GenBank/DDBJ whole genome shotgun (WGS) entry which is preliminary data.</text>
</comment>
<dbReference type="EMBL" id="CM023476">
    <property type="protein sequence ID" value="KAH7942580.1"/>
    <property type="molecule type" value="Genomic_DNA"/>
</dbReference>
<dbReference type="Proteomes" id="UP000821865">
    <property type="component" value="Chromosome 7"/>
</dbReference>